<gene>
    <name evidence="2" type="ordered locus">Ferp_1043</name>
</gene>
<evidence type="ECO:0000313" key="3">
    <source>
        <dbReference type="Proteomes" id="UP000002613"/>
    </source>
</evidence>
<organism evidence="2 3">
    <name type="scientific">Ferroglobus placidus (strain DSM 10642 / AEDII12DO)</name>
    <dbReference type="NCBI Taxonomy" id="589924"/>
    <lineage>
        <taxon>Archaea</taxon>
        <taxon>Methanobacteriati</taxon>
        <taxon>Methanobacteriota</taxon>
        <taxon>Archaeoglobi</taxon>
        <taxon>Archaeoglobales</taxon>
        <taxon>Archaeoglobaceae</taxon>
        <taxon>Ferroglobus</taxon>
    </lineage>
</organism>
<dbReference type="HOGENOM" id="CLU_053697_0_0_2"/>
<dbReference type="EMBL" id="CP001899">
    <property type="protein sequence ID" value="ADC65205.1"/>
    <property type="molecule type" value="Genomic_DNA"/>
</dbReference>
<dbReference type="Proteomes" id="UP000002613">
    <property type="component" value="Chromosome"/>
</dbReference>
<dbReference type="Gene3D" id="1.20.1270.370">
    <property type="match status" value="1"/>
</dbReference>
<dbReference type="Gene3D" id="3.40.50.11890">
    <property type="match status" value="1"/>
</dbReference>
<dbReference type="eggNOG" id="arCOG04464">
    <property type="taxonomic scope" value="Archaea"/>
</dbReference>
<reference evidence="2 3" key="2">
    <citation type="journal article" date="2011" name="Stand. Genomic Sci.">
        <title>Complete genome sequence of Ferroglobus placidus AEDII12DO.</title>
        <authorList>
            <person name="Anderson I."/>
            <person name="Risso C."/>
            <person name="Holmes D."/>
            <person name="Lucas S."/>
            <person name="Copeland A."/>
            <person name="Lapidus A."/>
            <person name="Cheng J.F."/>
            <person name="Bruce D."/>
            <person name="Goodwin L."/>
            <person name="Pitluck S."/>
            <person name="Saunders E."/>
            <person name="Brettin T."/>
            <person name="Detter J.C."/>
            <person name="Han C."/>
            <person name="Tapia R."/>
            <person name="Larimer F."/>
            <person name="Land M."/>
            <person name="Hauser L."/>
            <person name="Woyke T."/>
            <person name="Lovley D."/>
            <person name="Kyrpides N."/>
            <person name="Ivanova N."/>
        </authorList>
    </citation>
    <scope>NUCLEOTIDE SEQUENCE [LARGE SCALE GENOMIC DNA]</scope>
    <source>
        <strain evidence="3">DSM 10642 / AEDII12DO</strain>
    </source>
</reference>
<reference evidence="3" key="1">
    <citation type="submission" date="2010-02" db="EMBL/GenBank/DDBJ databases">
        <title>Complete sequence of Ferroglobus placidus DSM 10642.</title>
        <authorList>
            <consortium name="US DOE Joint Genome Institute"/>
            <person name="Lucas S."/>
            <person name="Copeland A."/>
            <person name="Lapidus A."/>
            <person name="Cheng J.-F."/>
            <person name="Bruce D."/>
            <person name="Goodwin L."/>
            <person name="Pitluck S."/>
            <person name="Saunders E."/>
            <person name="Brettin T."/>
            <person name="Detter J.C."/>
            <person name="Han C."/>
            <person name="Tapia R."/>
            <person name="Larimer F."/>
            <person name="Land M."/>
            <person name="Hauser L."/>
            <person name="Kyrpides N."/>
            <person name="Ivanova N."/>
            <person name="Holmes D."/>
            <person name="Lovley D."/>
            <person name="Kyrpides N."/>
            <person name="Anderson I.J."/>
            <person name="Woyke T."/>
        </authorList>
    </citation>
    <scope>NUCLEOTIDE SEQUENCE [LARGE SCALE GENOMIC DNA]</scope>
    <source>
        <strain evidence="3">DSM 10642 / AEDII12DO</strain>
    </source>
</reference>
<dbReference type="Pfam" id="PF06050">
    <property type="entry name" value="HGD-D"/>
    <property type="match status" value="1"/>
</dbReference>
<dbReference type="AlphaFoldDB" id="D3RXJ2"/>
<dbReference type="PANTHER" id="PTHR30548">
    <property type="entry name" value="2-HYDROXYGLUTARYL-COA DEHYDRATASE, D-COMPONENT-RELATED"/>
    <property type="match status" value="1"/>
</dbReference>
<dbReference type="STRING" id="589924.Ferp_1043"/>
<evidence type="ECO:0000256" key="1">
    <source>
        <dbReference type="ARBA" id="ARBA00005806"/>
    </source>
</evidence>
<evidence type="ECO:0000313" key="2">
    <source>
        <dbReference type="EMBL" id="ADC65205.1"/>
    </source>
</evidence>
<protein>
    <submittedName>
        <fullName evidence="2">2-hydroxyglutaryl-CoA dehydratase D-component</fullName>
    </submittedName>
</protein>
<dbReference type="InterPro" id="IPR010327">
    <property type="entry name" value="FldB/FldC_alpha/beta"/>
</dbReference>
<dbReference type="GeneID" id="8778553"/>
<sequence>MIPKIFQEFFIERKKIEEYRRRGKKIIGTMCNTVPEEIIHSLGAVPVRLFGVNEFKEVYAKFPSWMCSYSRGVMEDGLRGFKVDGIVSSTTDDTKIHLFSSYTFYVKPEFSYLIQFPFVKDEDSFHFFKEELERFSLKLSNFLKTDIDKKKLRDSVEIYNEYRILCSRIDSLRSKENPKVSGSEFLSLMLISQQMLKEDFLQIARDFYREAERREGREDYKIRVHVSGTDFADVNFLRNLEDWGLAIVSDDFCTSAAYYSGMVDDGSIESVAKRYFSICSCTMSSKASPIDERIEFISKRIEKSKAEAVILMKERGCEICGHQCSWIVRELNVPVLVLDYEYPISIEQYKTRVEAFIESFGR</sequence>
<accession>D3RXJ2</accession>
<dbReference type="Gene3D" id="3.40.50.11900">
    <property type="match status" value="1"/>
</dbReference>
<name>D3RXJ2_FERPA</name>
<comment type="similarity">
    <text evidence="1">Belongs to the FldB/FldC dehydratase alpha/beta subunit family.</text>
</comment>
<keyword evidence="3" id="KW-1185">Reference proteome</keyword>
<dbReference type="PANTHER" id="PTHR30548:SF2">
    <property type="entry name" value="2-HYDROXYACYL-COA DEHYDRATASE,D-COMPONENT"/>
    <property type="match status" value="1"/>
</dbReference>
<dbReference type="KEGG" id="fpl:Ferp_1043"/>
<proteinExistence type="inferred from homology"/>
<dbReference type="RefSeq" id="WP_012965548.1">
    <property type="nucleotide sequence ID" value="NC_013849.1"/>
</dbReference>
<dbReference type="PaxDb" id="589924-Ferp_1043"/>